<feature type="transmembrane region" description="Helical" evidence="1">
    <location>
        <begin position="110"/>
        <end position="127"/>
    </location>
</feature>
<reference evidence="2" key="1">
    <citation type="submission" date="2020-02" db="EMBL/GenBank/DDBJ databases">
        <authorList>
            <person name="Meier V. D."/>
        </authorList>
    </citation>
    <scope>NUCLEOTIDE SEQUENCE</scope>
    <source>
        <strain evidence="2">AVDCRST_MAG06</strain>
    </source>
</reference>
<accession>A0A6J4NRD8</accession>
<evidence type="ECO:0000313" key="2">
    <source>
        <dbReference type="EMBL" id="CAA9396081.1"/>
    </source>
</evidence>
<gene>
    <name evidence="2" type="ORF">AVDCRST_MAG06-1906</name>
</gene>
<organism evidence="2">
    <name type="scientific">uncultured Nocardioides sp</name>
    <dbReference type="NCBI Taxonomy" id="198441"/>
    <lineage>
        <taxon>Bacteria</taxon>
        <taxon>Bacillati</taxon>
        <taxon>Actinomycetota</taxon>
        <taxon>Actinomycetes</taxon>
        <taxon>Propionibacteriales</taxon>
        <taxon>Nocardioidaceae</taxon>
        <taxon>Nocardioides</taxon>
        <taxon>environmental samples</taxon>
    </lineage>
</organism>
<proteinExistence type="predicted"/>
<sequence>MTTEPKQASRLQGVPVLSGAAVSGLVVAVVLTVVGAMAAGSPAAYGALVGAAIALVVFSVGSFSVDLVARVMPSMSLMVALLTYTLQVVVMALVFVALTGSGLLDDALDRGWLAAGVIAVTLVWLLAQVTLTTRARIPVYDLSASTASRDGGGRPEAGAR</sequence>
<keyword evidence="1" id="KW-1133">Transmembrane helix</keyword>
<dbReference type="RefSeq" id="WP_295658589.1">
    <property type="nucleotide sequence ID" value="NZ_CADCUP010000129.1"/>
</dbReference>
<keyword evidence="1" id="KW-0812">Transmembrane</keyword>
<name>A0A6J4NRD8_9ACTN</name>
<evidence type="ECO:0008006" key="3">
    <source>
        <dbReference type="Google" id="ProtNLM"/>
    </source>
</evidence>
<feature type="transmembrane region" description="Helical" evidence="1">
    <location>
        <begin position="77"/>
        <end position="98"/>
    </location>
</feature>
<evidence type="ECO:0000256" key="1">
    <source>
        <dbReference type="SAM" id="Phobius"/>
    </source>
</evidence>
<feature type="transmembrane region" description="Helical" evidence="1">
    <location>
        <begin position="44"/>
        <end position="65"/>
    </location>
</feature>
<dbReference type="EMBL" id="CADCUP010000129">
    <property type="protein sequence ID" value="CAA9396081.1"/>
    <property type="molecule type" value="Genomic_DNA"/>
</dbReference>
<protein>
    <recommendedName>
        <fullName evidence="3">ATP synthase protein I</fullName>
    </recommendedName>
</protein>
<feature type="transmembrane region" description="Helical" evidence="1">
    <location>
        <begin position="16"/>
        <end position="38"/>
    </location>
</feature>
<dbReference type="AlphaFoldDB" id="A0A6J4NRD8"/>
<keyword evidence="1" id="KW-0472">Membrane</keyword>